<reference evidence="1 2" key="1">
    <citation type="submission" date="2018-12" db="EMBL/GenBank/DDBJ databases">
        <title>Draft Genome Sequence of Chryseobacterium arthrosphaerae strain ED882-96 Isolated from the Blood of a Patient with Liver Cirrhosis in Taiwan.</title>
        <authorList>
            <person name="Lin J.-N."/>
            <person name="Lai C.-H."/>
            <person name="Yang C.-H."/>
            <person name="Huang Y.-H."/>
        </authorList>
    </citation>
    <scope>NUCLEOTIDE SEQUENCE [LARGE SCALE GENOMIC DNA]</scope>
    <source>
        <strain evidence="1 2">ED882-96</strain>
    </source>
</reference>
<proteinExistence type="predicted"/>
<name>A0A432DYT1_9FLAO</name>
<dbReference type="EMBL" id="RYFC01000001">
    <property type="protein sequence ID" value="RTZ49380.1"/>
    <property type="molecule type" value="Genomic_DNA"/>
</dbReference>
<gene>
    <name evidence="1" type="ORF">EJ377_01615</name>
</gene>
<protein>
    <recommendedName>
        <fullName evidence="3">PKD domain-containing protein</fullName>
    </recommendedName>
</protein>
<dbReference type="InterPro" id="IPR013783">
    <property type="entry name" value="Ig-like_fold"/>
</dbReference>
<dbReference type="AlphaFoldDB" id="A0A432DYT1"/>
<evidence type="ECO:0000313" key="2">
    <source>
        <dbReference type="Proteomes" id="UP000276953"/>
    </source>
</evidence>
<comment type="caution">
    <text evidence="1">The sequence shown here is derived from an EMBL/GenBank/DDBJ whole genome shotgun (WGS) entry which is preliminary data.</text>
</comment>
<evidence type="ECO:0000313" key="1">
    <source>
        <dbReference type="EMBL" id="RTZ49380.1"/>
    </source>
</evidence>
<dbReference type="Proteomes" id="UP000276953">
    <property type="component" value="Unassembled WGS sequence"/>
</dbReference>
<accession>A0A432DYT1</accession>
<dbReference type="Gene3D" id="2.60.40.10">
    <property type="entry name" value="Immunoglobulins"/>
    <property type="match status" value="1"/>
</dbReference>
<sequence length="96" mass="10359">MQDPIKLWQQGITNFPQREQSGSIIYRFMDFSFKPAGASDPVIVNPSLYNTNVTGLTSSGTYTFRWTITTGTCSSFSDLTVNVSAPAPGGVTSSLV</sequence>
<organism evidence="1 2">
    <name type="scientific">Chryseobacterium arthrosphaerae</name>
    <dbReference type="NCBI Taxonomy" id="651561"/>
    <lineage>
        <taxon>Bacteria</taxon>
        <taxon>Pseudomonadati</taxon>
        <taxon>Bacteroidota</taxon>
        <taxon>Flavobacteriia</taxon>
        <taxon>Flavobacteriales</taxon>
        <taxon>Weeksellaceae</taxon>
        <taxon>Chryseobacterium group</taxon>
        <taxon>Chryseobacterium</taxon>
    </lineage>
</organism>
<evidence type="ECO:0008006" key="3">
    <source>
        <dbReference type="Google" id="ProtNLM"/>
    </source>
</evidence>